<keyword evidence="3" id="KW-0804">Transcription</keyword>
<evidence type="ECO:0000256" key="2">
    <source>
        <dbReference type="ARBA" id="ARBA00023125"/>
    </source>
</evidence>
<evidence type="ECO:0000256" key="3">
    <source>
        <dbReference type="ARBA" id="ARBA00023163"/>
    </source>
</evidence>
<dbReference type="GO" id="GO:0003677">
    <property type="term" value="F:DNA binding"/>
    <property type="evidence" value="ECO:0007669"/>
    <property type="project" value="UniProtKB-KW"/>
</dbReference>
<dbReference type="InterPro" id="IPR002577">
    <property type="entry name" value="HTH_HxlR"/>
</dbReference>
<keyword evidence="2" id="KW-0238">DNA-binding</keyword>
<dbReference type="InterPro" id="IPR036388">
    <property type="entry name" value="WH-like_DNA-bd_sf"/>
</dbReference>
<dbReference type="PROSITE" id="PS51118">
    <property type="entry name" value="HTH_HXLR"/>
    <property type="match status" value="1"/>
</dbReference>
<proteinExistence type="predicted"/>
<dbReference type="Pfam" id="PF01638">
    <property type="entry name" value="HxlR"/>
    <property type="match status" value="1"/>
</dbReference>
<comment type="caution">
    <text evidence="5">The sequence shown here is derived from an EMBL/GenBank/DDBJ whole genome shotgun (WGS) entry which is preliminary data.</text>
</comment>
<dbReference type="PANTHER" id="PTHR33204:SF18">
    <property type="entry name" value="TRANSCRIPTIONAL REGULATORY PROTEIN"/>
    <property type="match status" value="1"/>
</dbReference>
<accession>A0A6H9Z7H4</accession>
<dbReference type="Gene3D" id="1.10.10.10">
    <property type="entry name" value="Winged helix-like DNA-binding domain superfamily/Winged helix DNA-binding domain"/>
    <property type="match status" value="1"/>
</dbReference>
<dbReference type="AlphaFoldDB" id="A0A6H9Z7H4"/>
<evidence type="ECO:0000256" key="1">
    <source>
        <dbReference type="ARBA" id="ARBA00023015"/>
    </source>
</evidence>
<gene>
    <name evidence="5" type="ORF">F8566_00985</name>
</gene>
<sequence length="209" mass="22313">MPTRSYGQFCGLARALDVVGDRWSLLIIRELLPGPMRYGELLASLDGIATNLLAERLRSLESSGVIQRGLAQPSGVVYALTPWGSELREAIGAFIHWSFPLMASGRGDDTVQPRWLAVALEALLRGRTATPPAELGIEAAGLFMTLRIDKDGPHVILQPDRRPGTILQAEPEAVLGLAAGAISIDHVLSQASVHGDPHIVTMVLAGAQT</sequence>
<protein>
    <submittedName>
        <fullName evidence="5">Helix-turn-helix transcriptional regulator</fullName>
    </submittedName>
</protein>
<reference evidence="5 6" key="1">
    <citation type="submission" date="2019-09" db="EMBL/GenBank/DDBJ databases">
        <title>Actinomadura physcomitrii sp. nov., a novel actinomycete isolated from moss [Physcomitrium sphaericum (Ludw) Fuernr].</title>
        <authorList>
            <person name="Zhuang X."/>
            <person name="Liu C."/>
        </authorList>
    </citation>
    <scope>NUCLEOTIDE SEQUENCE [LARGE SCALE GENOMIC DNA]</scope>
    <source>
        <strain evidence="5 6">HMC1</strain>
    </source>
</reference>
<organism evidence="5 6">
    <name type="scientific">Actinomadura rudentiformis</name>
    <dbReference type="NCBI Taxonomy" id="359158"/>
    <lineage>
        <taxon>Bacteria</taxon>
        <taxon>Bacillati</taxon>
        <taxon>Actinomycetota</taxon>
        <taxon>Actinomycetes</taxon>
        <taxon>Streptosporangiales</taxon>
        <taxon>Thermomonosporaceae</taxon>
        <taxon>Actinomadura</taxon>
    </lineage>
</organism>
<evidence type="ECO:0000259" key="4">
    <source>
        <dbReference type="PROSITE" id="PS51118"/>
    </source>
</evidence>
<keyword evidence="1" id="KW-0805">Transcription regulation</keyword>
<feature type="domain" description="HTH hxlR-type" evidence="4">
    <location>
        <begin position="10"/>
        <end position="106"/>
    </location>
</feature>
<dbReference type="InterPro" id="IPR036390">
    <property type="entry name" value="WH_DNA-bd_sf"/>
</dbReference>
<dbReference type="EMBL" id="WBMT01000001">
    <property type="protein sequence ID" value="KAB2352306.1"/>
    <property type="molecule type" value="Genomic_DNA"/>
</dbReference>
<dbReference type="SUPFAM" id="SSF46785">
    <property type="entry name" value="Winged helix' DNA-binding domain"/>
    <property type="match status" value="1"/>
</dbReference>
<dbReference type="Proteomes" id="UP000468735">
    <property type="component" value="Unassembled WGS sequence"/>
</dbReference>
<dbReference type="PANTHER" id="PTHR33204">
    <property type="entry name" value="TRANSCRIPTIONAL REGULATOR, MARR FAMILY"/>
    <property type="match status" value="1"/>
</dbReference>
<name>A0A6H9Z7H4_9ACTN</name>
<evidence type="ECO:0000313" key="5">
    <source>
        <dbReference type="EMBL" id="KAB2352306.1"/>
    </source>
</evidence>
<dbReference type="RefSeq" id="WP_151556989.1">
    <property type="nucleotide sequence ID" value="NZ_WBMT01000001.1"/>
</dbReference>
<dbReference type="OrthoDB" id="9792527at2"/>
<evidence type="ECO:0000313" key="6">
    <source>
        <dbReference type="Proteomes" id="UP000468735"/>
    </source>
</evidence>
<keyword evidence="6" id="KW-1185">Reference proteome</keyword>